<comment type="caution">
    <text evidence="1">The sequence shown here is derived from an EMBL/GenBank/DDBJ whole genome shotgun (WGS) entry which is preliminary data.</text>
</comment>
<evidence type="ECO:0000313" key="1">
    <source>
        <dbReference type="EMBL" id="GFF59797.1"/>
    </source>
</evidence>
<dbReference type="EMBL" id="BLKC01000236">
    <property type="protein sequence ID" value="GFF59797.1"/>
    <property type="molecule type" value="Genomic_DNA"/>
</dbReference>
<accession>A0A8H3XRV7</accession>
<organism evidence="1 2">
    <name type="scientific">Aspergillus udagawae</name>
    <dbReference type="NCBI Taxonomy" id="91492"/>
    <lineage>
        <taxon>Eukaryota</taxon>
        <taxon>Fungi</taxon>
        <taxon>Dikarya</taxon>
        <taxon>Ascomycota</taxon>
        <taxon>Pezizomycotina</taxon>
        <taxon>Eurotiomycetes</taxon>
        <taxon>Eurotiomycetidae</taxon>
        <taxon>Eurotiales</taxon>
        <taxon>Aspergillaceae</taxon>
        <taxon>Aspergillus</taxon>
        <taxon>Aspergillus subgen. Fumigati</taxon>
    </lineage>
</organism>
<name>A0A8H3XRV7_9EURO</name>
<protein>
    <submittedName>
        <fullName evidence="1">Uncharacterized protein</fullName>
    </submittedName>
</protein>
<gene>
    <name evidence="1" type="ORF">IFM46972_11477</name>
</gene>
<evidence type="ECO:0000313" key="2">
    <source>
        <dbReference type="Proteomes" id="UP000465221"/>
    </source>
</evidence>
<proteinExistence type="predicted"/>
<reference evidence="1 2" key="1">
    <citation type="submission" date="2020-01" db="EMBL/GenBank/DDBJ databases">
        <title>Draft genome sequence of Aspergillus udagawae IFM 46972.</title>
        <authorList>
            <person name="Takahashi H."/>
            <person name="Yaguchi T."/>
        </authorList>
    </citation>
    <scope>NUCLEOTIDE SEQUENCE [LARGE SCALE GENOMIC DNA]</scope>
    <source>
        <strain evidence="1 2">IFM 46972</strain>
    </source>
</reference>
<dbReference type="Proteomes" id="UP000465221">
    <property type="component" value="Unassembled WGS sequence"/>
</dbReference>
<dbReference type="AlphaFoldDB" id="A0A8H3XRV7"/>
<sequence length="89" mass="10000">MHLSMLLLSVEPNTRTHNSTDYPAVSNPTEHATPICVLECCGPPDEKDLTMTNIDASAVYLLDSMLRDVVVMFIKILQNLRKEQLRDQG</sequence>